<keyword evidence="3" id="KW-1185">Reference proteome</keyword>
<gene>
    <name evidence="2" type="ORF">WN55_06191</name>
</gene>
<evidence type="ECO:0000313" key="3">
    <source>
        <dbReference type="Proteomes" id="UP000076502"/>
    </source>
</evidence>
<sequence>MSRQKRSASVSGHGKNGVVTENHRKSHGTRRRSAIVDSDLDSWIDVKIEKHPSGNITPTRRGNAVALLHNSCRFTMTFSTRFCSRVLTHLFKTAGSSISFRPGALVNPSDVYVEYPRRMA</sequence>
<name>A0A154P257_DUFNO</name>
<dbReference type="EMBL" id="KQ434803">
    <property type="protein sequence ID" value="KZC06016.1"/>
    <property type="molecule type" value="Genomic_DNA"/>
</dbReference>
<protein>
    <submittedName>
        <fullName evidence="2">Uncharacterized protein</fullName>
    </submittedName>
</protein>
<accession>A0A154P257</accession>
<reference evidence="2 3" key="1">
    <citation type="submission" date="2015-07" db="EMBL/GenBank/DDBJ databases">
        <title>The genome of Dufourea novaeangliae.</title>
        <authorList>
            <person name="Pan H."/>
            <person name="Kapheim K."/>
        </authorList>
    </citation>
    <scope>NUCLEOTIDE SEQUENCE [LARGE SCALE GENOMIC DNA]</scope>
    <source>
        <strain evidence="2">0120121106</strain>
        <tissue evidence="2">Whole body</tissue>
    </source>
</reference>
<evidence type="ECO:0000256" key="1">
    <source>
        <dbReference type="SAM" id="MobiDB-lite"/>
    </source>
</evidence>
<proteinExistence type="predicted"/>
<dbReference type="AlphaFoldDB" id="A0A154P257"/>
<organism evidence="2 3">
    <name type="scientific">Dufourea novaeangliae</name>
    <name type="common">Sweat bee</name>
    <dbReference type="NCBI Taxonomy" id="178035"/>
    <lineage>
        <taxon>Eukaryota</taxon>
        <taxon>Metazoa</taxon>
        <taxon>Ecdysozoa</taxon>
        <taxon>Arthropoda</taxon>
        <taxon>Hexapoda</taxon>
        <taxon>Insecta</taxon>
        <taxon>Pterygota</taxon>
        <taxon>Neoptera</taxon>
        <taxon>Endopterygota</taxon>
        <taxon>Hymenoptera</taxon>
        <taxon>Apocrita</taxon>
        <taxon>Aculeata</taxon>
        <taxon>Apoidea</taxon>
        <taxon>Anthophila</taxon>
        <taxon>Halictidae</taxon>
        <taxon>Rophitinae</taxon>
        <taxon>Dufourea</taxon>
    </lineage>
</organism>
<feature type="compositionally biased region" description="Basic residues" evidence="1">
    <location>
        <begin position="24"/>
        <end position="33"/>
    </location>
</feature>
<evidence type="ECO:0000313" key="2">
    <source>
        <dbReference type="EMBL" id="KZC06016.1"/>
    </source>
</evidence>
<feature type="region of interest" description="Disordered" evidence="1">
    <location>
        <begin position="1"/>
        <end position="33"/>
    </location>
</feature>
<dbReference type="Proteomes" id="UP000076502">
    <property type="component" value="Unassembled WGS sequence"/>
</dbReference>